<keyword evidence="5 6" id="KW-0472">Membrane</keyword>
<evidence type="ECO:0000256" key="6">
    <source>
        <dbReference type="RuleBase" id="RU363076"/>
    </source>
</evidence>
<name>A0A1I5R3U1_9PSED</name>
<evidence type="ECO:0000256" key="3">
    <source>
        <dbReference type="ARBA" id="ARBA00022692"/>
    </source>
</evidence>
<evidence type="ECO:0000313" key="8">
    <source>
        <dbReference type="Proteomes" id="UP000198784"/>
    </source>
</evidence>
<proteinExistence type="inferred from homology"/>
<evidence type="ECO:0000313" key="7">
    <source>
        <dbReference type="EMBL" id="SFP53173.1"/>
    </source>
</evidence>
<protein>
    <recommendedName>
        <fullName evidence="6">SURF1-like protein</fullName>
    </recommendedName>
</protein>
<evidence type="ECO:0000256" key="2">
    <source>
        <dbReference type="ARBA" id="ARBA00007165"/>
    </source>
</evidence>
<dbReference type="InterPro" id="IPR002994">
    <property type="entry name" value="Surf1/Shy1"/>
</dbReference>
<evidence type="ECO:0000256" key="1">
    <source>
        <dbReference type="ARBA" id="ARBA00004370"/>
    </source>
</evidence>
<keyword evidence="8" id="KW-1185">Reference proteome</keyword>
<gene>
    <name evidence="7" type="ORF">SAMN05216190_11256</name>
</gene>
<comment type="similarity">
    <text evidence="2 6">Belongs to the SURF1 family.</text>
</comment>
<reference evidence="8" key="1">
    <citation type="submission" date="2016-10" db="EMBL/GenBank/DDBJ databases">
        <authorList>
            <person name="Varghese N."/>
            <person name="Submissions S."/>
        </authorList>
    </citation>
    <scope>NUCLEOTIDE SEQUENCE [LARGE SCALE GENOMIC DNA]</scope>
    <source>
        <strain evidence="8">DSM 17834</strain>
    </source>
</reference>
<dbReference type="EMBL" id="FOWX01000012">
    <property type="protein sequence ID" value="SFP53173.1"/>
    <property type="molecule type" value="Genomic_DNA"/>
</dbReference>
<keyword evidence="3 6" id="KW-0812">Transmembrane</keyword>
<feature type="transmembrane region" description="Helical" evidence="6">
    <location>
        <begin position="24"/>
        <end position="43"/>
    </location>
</feature>
<evidence type="ECO:0000256" key="5">
    <source>
        <dbReference type="ARBA" id="ARBA00023136"/>
    </source>
</evidence>
<accession>A0A1I5R3U1</accession>
<dbReference type="Pfam" id="PF02104">
    <property type="entry name" value="SURF1"/>
    <property type="match status" value="1"/>
</dbReference>
<keyword evidence="4 6" id="KW-1133">Transmembrane helix</keyword>
<keyword evidence="6" id="KW-1003">Cell membrane</keyword>
<organism evidence="7 8">
    <name type="scientific">Pseudomonas borbori</name>
    <dbReference type="NCBI Taxonomy" id="289003"/>
    <lineage>
        <taxon>Bacteria</taxon>
        <taxon>Pseudomonadati</taxon>
        <taxon>Pseudomonadota</taxon>
        <taxon>Gammaproteobacteria</taxon>
        <taxon>Pseudomonadales</taxon>
        <taxon>Pseudomonadaceae</taxon>
        <taxon>Pseudomonas</taxon>
    </lineage>
</organism>
<dbReference type="CDD" id="cd06662">
    <property type="entry name" value="SURF1"/>
    <property type="match status" value="1"/>
</dbReference>
<dbReference type="PANTHER" id="PTHR23427:SF2">
    <property type="entry name" value="SURFEIT LOCUS PROTEIN 1"/>
    <property type="match status" value="1"/>
</dbReference>
<comment type="subcellular location">
    <subcellularLocation>
        <location evidence="6">Cell membrane</location>
        <topology evidence="6">Multi-pass membrane protein</topology>
    </subcellularLocation>
    <subcellularLocation>
        <location evidence="1">Membrane</location>
    </subcellularLocation>
</comment>
<dbReference type="STRING" id="289003.SAMN05216190_11256"/>
<dbReference type="PANTHER" id="PTHR23427">
    <property type="entry name" value="SURFEIT LOCUS PROTEIN"/>
    <property type="match status" value="1"/>
</dbReference>
<dbReference type="Proteomes" id="UP000198784">
    <property type="component" value="Unassembled WGS sequence"/>
</dbReference>
<evidence type="ECO:0000256" key="4">
    <source>
        <dbReference type="ARBA" id="ARBA00022989"/>
    </source>
</evidence>
<dbReference type="GO" id="GO:0005886">
    <property type="term" value="C:plasma membrane"/>
    <property type="evidence" value="ECO:0007669"/>
    <property type="project" value="UniProtKB-SubCell"/>
</dbReference>
<dbReference type="AlphaFoldDB" id="A0A1I5R3U1"/>
<sequence>MQMQYNQLGPGFGAYAMSAFRPGWLPSLLVLLLLPGLIGLGFWQLARAEEKRQLLAAHQARQLAAPIAIAELAKLADPAYVRVQLQGYFDARHSFLLDNRTRDGQAGVEVLQPFHDQASGQWLLLNRGWLPWPDRRITPTFATPDTPLRLQARVYVPLGEALQLQQGPQSSAWPRVIGAVKPDELWRQLGRAGLPFELRLQPGPGSLRVDWPVVAMSPDKHLGYAVQWFALATALLGLFVYLGLHNARETRHEPSHHSA</sequence>
<dbReference type="PROSITE" id="PS50895">
    <property type="entry name" value="SURF1"/>
    <property type="match status" value="1"/>
</dbReference>
<feature type="transmembrane region" description="Helical" evidence="6">
    <location>
        <begin position="225"/>
        <end position="244"/>
    </location>
</feature>
<dbReference type="InterPro" id="IPR045214">
    <property type="entry name" value="Surf1/Surf4"/>
</dbReference>